<dbReference type="InterPro" id="IPR000962">
    <property type="entry name" value="Znf_DskA_TraR"/>
</dbReference>
<evidence type="ECO:0000259" key="5">
    <source>
        <dbReference type="Pfam" id="PF01258"/>
    </source>
</evidence>
<dbReference type="GO" id="GO:0008270">
    <property type="term" value="F:zinc ion binding"/>
    <property type="evidence" value="ECO:0007669"/>
    <property type="project" value="UniProtKB-KW"/>
</dbReference>
<proteinExistence type="predicted"/>
<dbReference type="Pfam" id="PF01258">
    <property type="entry name" value="zf-dskA_traR"/>
    <property type="match status" value="1"/>
</dbReference>
<accession>A0A1R4ISF9</accession>
<keyword evidence="1" id="KW-0479">Metal-binding</keyword>
<gene>
    <name evidence="6" type="ORF">FM114_03550</name>
</gene>
<keyword evidence="2" id="KW-0863">Zinc-finger</keyword>
<dbReference type="Proteomes" id="UP000188342">
    <property type="component" value="Unassembled WGS sequence"/>
</dbReference>
<evidence type="ECO:0000256" key="1">
    <source>
        <dbReference type="ARBA" id="ARBA00022723"/>
    </source>
</evidence>
<dbReference type="OrthoDB" id="1121111at2"/>
<evidence type="ECO:0000313" key="6">
    <source>
        <dbReference type="EMBL" id="SJN22851.1"/>
    </source>
</evidence>
<reference evidence="6 7" key="1">
    <citation type="submission" date="2017-02" db="EMBL/GenBank/DDBJ databases">
        <authorList>
            <person name="Peterson S.W."/>
        </authorList>
    </citation>
    <scope>NUCLEOTIDE SEQUENCE [LARGE SCALE GENOMIC DNA]</scope>
    <source>
        <strain evidence="6 7">LSP_Lj1</strain>
    </source>
</reference>
<dbReference type="Gene3D" id="1.20.120.910">
    <property type="entry name" value="DksA, coiled-coil domain"/>
    <property type="match status" value="1"/>
</dbReference>
<evidence type="ECO:0000256" key="4">
    <source>
        <dbReference type="PROSITE-ProRule" id="PRU00510"/>
    </source>
</evidence>
<dbReference type="PANTHER" id="PTHR33823:SF2">
    <property type="entry name" value="RNA POLYMERASE-BINDING TRANSCRIPTION FACTOR DKSA"/>
    <property type="match status" value="1"/>
</dbReference>
<organism evidence="6 7">
    <name type="scientific">Luteococcus japonicus LSP_Lj1</name>
    <dbReference type="NCBI Taxonomy" id="1255658"/>
    <lineage>
        <taxon>Bacteria</taxon>
        <taxon>Bacillati</taxon>
        <taxon>Actinomycetota</taxon>
        <taxon>Actinomycetes</taxon>
        <taxon>Propionibacteriales</taxon>
        <taxon>Propionibacteriaceae</taxon>
        <taxon>Luteococcus</taxon>
    </lineage>
</organism>
<dbReference type="AlphaFoldDB" id="A0A1R4ISF9"/>
<dbReference type="SUPFAM" id="SSF57716">
    <property type="entry name" value="Glucocorticoid receptor-like (DNA-binding domain)"/>
    <property type="match status" value="1"/>
</dbReference>
<feature type="zinc finger region" description="dksA C4-type" evidence="4">
    <location>
        <begin position="87"/>
        <end position="111"/>
    </location>
</feature>
<protein>
    <recommendedName>
        <fullName evidence="5">Zinc finger DksA/TraR C4-type domain-containing protein</fullName>
    </recommendedName>
</protein>
<evidence type="ECO:0000256" key="2">
    <source>
        <dbReference type="ARBA" id="ARBA00022771"/>
    </source>
</evidence>
<name>A0A1R4ISF9_9ACTN</name>
<keyword evidence="7" id="KW-1185">Reference proteome</keyword>
<dbReference type="PANTHER" id="PTHR33823">
    <property type="entry name" value="RNA POLYMERASE-BINDING TRANSCRIPTION FACTOR DKSA-RELATED"/>
    <property type="match status" value="1"/>
</dbReference>
<dbReference type="PROSITE" id="PS51128">
    <property type="entry name" value="ZF_DKSA_2"/>
    <property type="match status" value="1"/>
</dbReference>
<dbReference type="EMBL" id="FUKQ01000011">
    <property type="protein sequence ID" value="SJN22851.1"/>
    <property type="molecule type" value="Genomic_DNA"/>
</dbReference>
<evidence type="ECO:0000313" key="7">
    <source>
        <dbReference type="Proteomes" id="UP000188342"/>
    </source>
</evidence>
<feature type="domain" description="Zinc finger DksA/TraR C4-type" evidence="5">
    <location>
        <begin position="82"/>
        <end position="110"/>
    </location>
</feature>
<dbReference type="RefSeq" id="WP_094763810.1">
    <property type="nucleotide sequence ID" value="NZ_FUKQ01000011.1"/>
</dbReference>
<dbReference type="STRING" id="1255658.FM114_03550"/>
<keyword evidence="3" id="KW-0862">Zinc</keyword>
<sequence>MSHPSIDENIVRAELAVKAADLRSRISELTRPVEGGATIGFGKRIGEGTTQAIQQMEDASAAKALAEVLDQVQRAQAKLDEGSYGNCDVCRQPIGEARLDFRPWSTRCMEHADA</sequence>
<evidence type="ECO:0000256" key="3">
    <source>
        <dbReference type="ARBA" id="ARBA00022833"/>
    </source>
</evidence>